<dbReference type="Pfam" id="PF07690">
    <property type="entry name" value="MFS_1"/>
    <property type="match status" value="1"/>
</dbReference>
<evidence type="ECO:0000313" key="8">
    <source>
        <dbReference type="EMBL" id="PPC78882.1"/>
    </source>
</evidence>
<feature type="transmembrane region" description="Helical" evidence="6">
    <location>
        <begin position="272"/>
        <end position="293"/>
    </location>
</feature>
<dbReference type="InterPro" id="IPR036259">
    <property type="entry name" value="MFS_trans_sf"/>
</dbReference>
<dbReference type="SUPFAM" id="SSF103473">
    <property type="entry name" value="MFS general substrate transporter"/>
    <property type="match status" value="1"/>
</dbReference>
<feature type="transmembrane region" description="Helical" evidence="6">
    <location>
        <begin position="230"/>
        <end position="252"/>
    </location>
</feature>
<sequence length="431" mass="46450">MNKKKNYRWVILTMLFIAMIINYVDRAALSIAMPFITQEYHLTPAEKGMIFSSFFFGYALFCFVGGYLSDRYGPKTVLTWSMSFWSLLCGATALAFNFWSLLIVRALFGVGEGPVSSTANKAVNSWFPITERARAIGIAQSGGPLGGALAGPIIGFLALWLGWRFAFVVVAVLGLIWAVAWYRLATSTPKEHPQVSAEELARINAGREAPVVAPEEAPHTPLTQIIFKRAVLVTGISLFCYNYILYFFMTWFPSYLIDAKGIDLKSMSLVTALPWLVGTVGFICGGLLIDWVFKVTGKRLFSRKLILVSCLLVAACCIALTGQVESVTATVAVMTVAVGFLMLTAPAYWSLIQDAVPDHQVGTAGGFMHGLSNLSGIIAPTVTGFIIQSTGTYSSGFALAGALGIGGALIVALFVTAPKVKNDVLEARASA</sequence>
<feature type="domain" description="Major facilitator superfamily (MFS) profile" evidence="7">
    <location>
        <begin position="11"/>
        <end position="419"/>
    </location>
</feature>
<dbReference type="OrthoDB" id="9766638at2"/>
<feature type="transmembrane region" description="Helical" evidence="6">
    <location>
        <begin position="330"/>
        <end position="352"/>
    </location>
</feature>
<feature type="transmembrane region" description="Helical" evidence="6">
    <location>
        <begin position="364"/>
        <end position="387"/>
    </location>
</feature>
<proteinExistence type="predicted"/>
<evidence type="ECO:0000256" key="6">
    <source>
        <dbReference type="SAM" id="Phobius"/>
    </source>
</evidence>
<dbReference type="PANTHER" id="PTHR11662">
    <property type="entry name" value="SOLUTE CARRIER FAMILY 17"/>
    <property type="match status" value="1"/>
</dbReference>
<dbReference type="PIRSF" id="PIRSF002808">
    <property type="entry name" value="Hexose_phosphate_transp"/>
    <property type="match status" value="1"/>
</dbReference>
<evidence type="ECO:0000256" key="5">
    <source>
        <dbReference type="ARBA" id="ARBA00023136"/>
    </source>
</evidence>
<dbReference type="CDD" id="cd17319">
    <property type="entry name" value="MFS_ExuT_GudP_like"/>
    <property type="match status" value="1"/>
</dbReference>
<evidence type="ECO:0000256" key="3">
    <source>
        <dbReference type="ARBA" id="ARBA00022692"/>
    </source>
</evidence>
<dbReference type="InterPro" id="IPR011701">
    <property type="entry name" value="MFS"/>
</dbReference>
<gene>
    <name evidence="8" type="ORF">C4K68_03330</name>
</gene>
<evidence type="ECO:0000256" key="1">
    <source>
        <dbReference type="ARBA" id="ARBA00004651"/>
    </source>
</evidence>
<feature type="transmembrane region" description="Helical" evidence="6">
    <location>
        <begin position="305"/>
        <end position="324"/>
    </location>
</feature>
<keyword evidence="5 6" id="KW-0472">Membrane</keyword>
<dbReference type="Proteomes" id="UP000238196">
    <property type="component" value="Unassembled WGS sequence"/>
</dbReference>
<dbReference type="EMBL" id="PRLP01000009">
    <property type="protein sequence ID" value="PPC78882.1"/>
    <property type="molecule type" value="Genomic_DNA"/>
</dbReference>
<reference evidence="8 9" key="1">
    <citation type="submission" date="2018-02" db="EMBL/GenBank/DDBJ databases">
        <title>novel marine gammaproteobacteria from coastal saline agro ecosystem.</title>
        <authorList>
            <person name="Krishnan R."/>
            <person name="Ramesh Kumar N."/>
        </authorList>
    </citation>
    <scope>NUCLEOTIDE SEQUENCE [LARGE SCALE GENOMIC DNA]</scope>
    <source>
        <strain evidence="8 9">228</strain>
    </source>
</reference>
<feature type="transmembrane region" description="Helical" evidence="6">
    <location>
        <begin position="153"/>
        <end position="182"/>
    </location>
</feature>
<dbReference type="InterPro" id="IPR000849">
    <property type="entry name" value="Sugar_P_transporter"/>
</dbReference>
<dbReference type="GO" id="GO:0005886">
    <property type="term" value="C:plasma membrane"/>
    <property type="evidence" value="ECO:0007669"/>
    <property type="project" value="UniProtKB-SubCell"/>
</dbReference>
<dbReference type="AlphaFoldDB" id="A0A2S5KW57"/>
<feature type="transmembrane region" description="Helical" evidence="6">
    <location>
        <begin position="50"/>
        <end position="68"/>
    </location>
</feature>
<evidence type="ECO:0000256" key="2">
    <source>
        <dbReference type="ARBA" id="ARBA00022475"/>
    </source>
</evidence>
<evidence type="ECO:0000313" key="9">
    <source>
        <dbReference type="Proteomes" id="UP000238196"/>
    </source>
</evidence>
<keyword evidence="3 6" id="KW-0812">Transmembrane</keyword>
<dbReference type="InterPro" id="IPR020846">
    <property type="entry name" value="MFS_dom"/>
</dbReference>
<keyword evidence="2" id="KW-1003">Cell membrane</keyword>
<comment type="caution">
    <text evidence="8">The sequence shown here is derived from an EMBL/GenBank/DDBJ whole genome shotgun (WGS) entry which is preliminary data.</text>
</comment>
<accession>A0A2S5KW57</accession>
<feature type="transmembrane region" description="Helical" evidence="6">
    <location>
        <begin position="80"/>
        <end position="108"/>
    </location>
</feature>
<evidence type="ECO:0000256" key="4">
    <source>
        <dbReference type="ARBA" id="ARBA00022989"/>
    </source>
</evidence>
<comment type="subcellular location">
    <subcellularLocation>
        <location evidence="1">Cell membrane</location>
        <topology evidence="1">Multi-pass membrane protein</topology>
    </subcellularLocation>
</comment>
<dbReference type="PANTHER" id="PTHR11662:SF399">
    <property type="entry name" value="FI19708P1-RELATED"/>
    <property type="match status" value="1"/>
</dbReference>
<organism evidence="8 9">
    <name type="scientific">Proteobacteria bacterium 228</name>
    <dbReference type="NCBI Taxonomy" id="2083153"/>
    <lineage>
        <taxon>Bacteria</taxon>
        <taxon>Pseudomonadati</taxon>
        <taxon>Pseudomonadota</taxon>
    </lineage>
</organism>
<dbReference type="InterPro" id="IPR050382">
    <property type="entry name" value="MFS_Na/Anion_cotransporter"/>
</dbReference>
<feature type="transmembrane region" description="Helical" evidence="6">
    <location>
        <begin position="393"/>
        <end position="415"/>
    </location>
</feature>
<name>A0A2S5KW57_9PROT</name>
<dbReference type="PROSITE" id="PS50850">
    <property type="entry name" value="MFS"/>
    <property type="match status" value="1"/>
</dbReference>
<dbReference type="Gene3D" id="1.20.1250.20">
    <property type="entry name" value="MFS general substrate transporter like domains"/>
    <property type="match status" value="2"/>
</dbReference>
<dbReference type="GO" id="GO:0022857">
    <property type="term" value="F:transmembrane transporter activity"/>
    <property type="evidence" value="ECO:0007669"/>
    <property type="project" value="InterPro"/>
</dbReference>
<protein>
    <submittedName>
        <fullName evidence="8">MFS transporter</fullName>
    </submittedName>
</protein>
<evidence type="ECO:0000259" key="7">
    <source>
        <dbReference type="PROSITE" id="PS50850"/>
    </source>
</evidence>
<keyword evidence="4 6" id="KW-1133">Transmembrane helix</keyword>